<keyword evidence="2" id="KW-1185">Reference proteome</keyword>
<dbReference type="RefSeq" id="WP_155071832.1">
    <property type="nucleotide sequence ID" value="NZ_WIXO01000001.1"/>
</dbReference>
<organism evidence="1 2">
    <name type="scientific">Streptomyces taklimakanensis</name>
    <dbReference type="NCBI Taxonomy" id="2569853"/>
    <lineage>
        <taxon>Bacteria</taxon>
        <taxon>Bacillati</taxon>
        <taxon>Actinomycetota</taxon>
        <taxon>Actinomycetes</taxon>
        <taxon>Kitasatosporales</taxon>
        <taxon>Streptomycetaceae</taxon>
        <taxon>Streptomyces</taxon>
    </lineage>
</organism>
<gene>
    <name evidence="1" type="ORF">F0L17_17610</name>
</gene>
<dbReference type="AlphaFoldDB" id="A0A6G2BF82"/>
<evidence type="ECO:0000313" key="1">
    <source>
        <dbReference type="EMBL" id="MTE20900.1"/>
    </source>
</evidence>
<dbReference type="EMBL" id="WIXO01000001">
    <property type="protein sequence ID" value="MTE20900.1"/>
    <property type="molecule type" value="Genomic_DNA"/>
</dbReference>
<protein>
    <submittedName>
        <fullName evidence="1">Uncharacterized protein</fullName>
    </submittedName>
</protein>
<evidence type="ECO:0000313" key="2">
    <source>
        <dbReference type="Proteomes" id="UP000473014"/>
    </source>
</evidence>
<dbReference type="OrthoDB" id="4305932at2"/>
<proteinExistence type="predicted"/>
<name>A0A6G2BF82_9ACTN</name>
<comment type="caution">
    <text evidence="1">The sequence shown here is derived from an EMBL/GenBank/DDBJ whole genome shotgun (WGS) entry which is preliminary data.</text>
</comment>
<dbReference type="Proteomes" id="UP000473014">
    <property type="component" value="Unassembled WGS sequence"/>
</dbReference>
<sequence>MTTMITTEPVGRDGFASCLFDTGVFGADAFGAVSARPSLCSTLPIRERVSERPTQAPAVATVAQADTYALAGIAANGADNGQKQAQHHMWAFRGLEPWRDPA</sequence>
<reference evidence="1 2" key="1">
    <citation type="submission" date="2019-11" db="EMBL/GenBank/DDBJ databases">
        <authorList>
            <person name="Yuan L."/>
        </authorList>
    </citation>
    <scope>NUCLEOTIDE SEQUENCE [LARGE SCALE GENOMIC DNA]</scope>
    <source>
        <strain evidence="1 2">TRM43335</strain>
    </source>
</reference>
<accession>A0A6G2BF82</accession>